<reference evidence="6" key="3">
    <citation type="submission" date="2015-06" db="UniProtKB">
        <authorList>
            <consortium name="EnsemblProtists"/>
        </authorList>
    </citation>
    <scope>IDENTIFICATION</scope>
</reference>
<dbReference type="AlphaFoldDB" id="L1I8P4"/>
<evidence type="ECO:0000256" key="3">
    <source>
        <dbReference type="ARBA" id="ARBA00022737"/>
    </source>
</evidence>
<dbReference type="HOGENOM" id="CLU_669868_0_0_1"/>
<sequence length="411" mass="45877">MDEVANSLETMPRLRSLKLRSNRISGEGARKLFAGFKHTPDLQYLDLDWNSLGNEGAFYLRGGLELVPGLRSLKMRCNEVDGKGAAILFAGLREMPSLRDLDMVRGEEVGERVGRGLKGLRVREQRNNDLGEEGAAFLEHWLEHSRHCQIRMLDLVGNGISEESGRSLARKLQRTCREAWAAGGSGPMRRAGKPKRYLQSGMVLDNDPIYCAEQINIPENLGEILKAYAKEVIRSNPSNIYEFSAKYFAQLDQNAEEEEIMGEEVSKDAIYRLVLACKDDGSPEEERDINALIEMAEQSDIPRAAISQALDLVSQEGSNRVSWKHLVVTLCSQVGGVEDVTQFVGLLMDPGMFGDDDGKIQISEFITLFDWWSTIDESISAELKSALFAALDNGEPTMDFAKFKDAYKSIQ</sequence>
<feature type="domain" description="RIIa" evidence="4">
    <location>
        <begin position="219"/>
        <end position="256"/>
    </location>
</feature>
<keyword evidence="3" id="KW-0677">Repeat</keyword>
<dbReference type="CDD" id="cd22985">
    <property type="entry name" value="DD_CrRSP11-like"/>
    <property type="match status" value="1"/>
</dbReference>
<dbReference type="GO" id="GO:0031267">
    <property type="term" value="F:small GTPase binding"/>
    <property type="evidence" value="ECO:0007669"/>
    <property type="project" value="TreeGrafter"/>
</dbReference>
<dbReference type="SMART" id="SM00368">
    <property type="entry name" value="LRR_RI"/>
    <property type="match status" value="5"/>
</dbReference>
<evidence type="ECO:0000313" key="7">
    <source>
        <dbReference type="Proteomes" id="UP000011087"/>
    </source>
</evidence>
<dbReference type="GO" id="GO:0005829">
    <property type="term" value="C:cytosol"/>
    <property type="evidence" value="ECO:0007669"/>
    <property type="project" value="TreeGrafter"/>
</dbReference>
<evidence type="ECO:0000313" key="5">
    <source>
        <dbReference type="EMBL" id="EKX32259.1"/>
    </source>
</evidence>
<dbReference type="SUPFAM" id="SSF47391">
    <property type="entry name" value="Dimerization-anchoring domain of cAMP-dependent PK regulatory subunit"/>
    <property type="match status" value="1"/>
</dbReference>
<dbReference type="PaxDb" id="55529-EKX32259"/>
<dbReference type="GeneID" id="17288988"/>
<reference evidence="5 7" key="1">
    <citation type="journal article" date="2012" name="Nature">
        <title>Algal genomes reveal evolutionary mosaicism and the fate of nucleomorphs.</title>
        <authorList>
            <consortium name="DOE Joint Genome Institute"/>
            <person name="Curtis B.A."/>
            <person name="Tanifuji G."/>
            <person name="Burki F."/>
            <person name="Gruber A."/>
            <person name="Irimia M."/>
            <person name="Maruyama S."/>
            <person name="Arias M.C."/>
            <person name="Ball S.G."/>
            <person name="Gile G.H."/>
            <person name="Hirakawa Y."/>
            <person name="Hopkins J.F."/>
            <person name="Kuo A."/>
            <person name="Rensing S.A."/>
            <person name="Schmutz J."/>
            <person name="Symeonidi A."/>
            <person name="Elias M."/>
            <person name="Eveleigh R.J."/>
            <person name="Herman E.K."/>
            <person name="Klute M.J."/>
            <person name="Nakayama T."/>
            <person name="Obornik M."/>
            <person name="Reyes-Prieto A."/>
            <person name="Armbrust E.V."/>
            <person name="Aves S.J."/>
            <person name="Beiko R.G."/>
            <person name="Coutinho P."/>
            <person name="Dacks J.B."/>
            <person name="Durnford D.G."/>
            <person name="Fast N.M."/>
            <person name="Green B.R."/>
            <person name="Grisdale C.J."/>
            <person name="Hempel F."/>
            <person name="Henrissat B."/>
            <person name="Hoppner M.P."/>
            <person name="Ishida K."/>
            <person name="Kim E."/>
            <person name="Koreny L."/>
            <person name="Kroth P.G."/>
            <person name="Liu Y."/>
            <person name="Malik S.B."/>
            <person name="Maier U.G."/>
            <person name="McRose D."/>
            <person name="Mock T."/>
            <person name="Neilson J.A."/>
            <person name="Onodera N.T."/>
            <person name="Poole A.M."/>
            <person name="Pritham E.J."/>
            <person name="Richards T.A."/>
            <person name="Rocap G."/>
            <person name="Roy S.W."/>
            <person name="Sarai C."/>
            <person name="Schaack S."/>
            <person name="Shirato S."/>
            <person name="Slamovits C.H."/>
            <person name="Spencer D.F."/>
            <person name="Suzuki S."/>
            <person name="Worden A.Z."/>
            <person name="Zauner S."/>
            <person name="Barry K."/>
            <person name="Bell C."/>
            <person name="Bharti A.K."/>
            <person name="Crow J.A."/>
            <person name="Grimwood J."/>
            <person name="Kramer R."/>
            <person name="Lindquist E."/>
            <person name="Lucas S."/>
            <person name="Salamov A."/>
            <person name="McFadden G.I."/>
            <person name="Lane C.E."/>
            <person name="Keeling P.J."/>
            <person name="Gray M.W."/>
            <person name="Grigoriev I.V."/>
            <person name="Archibald J.M."/>
        </authorList>
    </citation>
    <scope>NUCLEOTIDE SEQUENCE</scope>
    <source>
        <strain evidence="5 7">CCMP2712</strain>
    </source>
</reference>
<dbReference type="InterPro" id="IPR003117">
    <property type="entry name" value="cAMP_dep_PK_reg_su_I/II_a/b"/>
</dbReference>
<dbReference type="SMART" id="SM00394">
    <property type="entry name" value="RIIa"/>
    <property type="match status" value="1"/>
</dbReference>
<protein>
    <recommendedName>
        <fullName evidence="4">RIIa domain-containing protein</fullName>
    </recommendedName>
</protein>
<accession>L1I8P4</accession>
<dbReference type="SUPFAM" id="SSF52047">
    <property type="entry name" value="RNI-like"/>
    <property type="match status" value="1"/>
</dbReference>
<organism evidence="5">
    <name type="scientific">Guillardia theta (strain CCMP2712)</name>
    <name type="common">Cryptophyte</name>
    <dbReference type="NCBI Taxonomy" id="905079"/>
    <lineage>
        <taxon>Eukaryota</taxon>
        <taxon>Cryptophyceae</taxon>
        <taxon>Pyrenomonadales</taxon>
        <taxon>Geminigeraceae</taxon>
        <taxon>Guillardia</taxon>
    </lineage>
</organism>
<reference evidence="7" key="2">
    <citation type="submission" date="2012-11" db="EMBL/GenBank/DDBJ databases">
        <authorList>
            <person name="Kuo A."/>
            <person name="Curtis B.A."/>
            <person name="Tanifuji G."/>
            <person name="Burki F."/>
            <person name="Gruber A."/>
            <person name="Irimia M."/>
            <person name="Maruyama S."/>
            <person name="Arias M.C."/>
            <person name="Ball S.G."/>
            <person name="Gile G.H."/>
            <person name="Hirakawa Y."/>
            <person name="Hopkins J.F."/>
            <person name="Rensing S.A."/>
            <person name="Schmutz J."/>
            <person name="Symeonidi A."/>
            <person name="Elias M."/>
            <person name="Eveleigh R.J."/>
            <person name="Herman E.K."/>
            <person name="Klute M.J."/>
            <person name="Nakayama T."/>
            <person name="Obornik M."/>
            <person name="Reyes-Prieto A."/>
            <person name="Armbrust E.V."/>
            <person name="Aves S.J."/>
            <person name="Beiko R.G."/>
            <person name="Coutinho P."/>
            <person name="Dacks J.B."/>
            <person name="Durnford D.G."/>
            <person name="Fast N.M."/>
            <person name="Green B.R."/>
            <person name="Grisdale C."/>
            <person name="Hempe F."/>
            <person name="Henrissat B."/>
            <person name="Hoppner M.P."/>
            <person name="Ishida K.-I."/>
            <person name="Kim E."/>
            <person name="Koreny L."/>
            <person name="Kroth P.G."/>
            <person name="Liu Y."/>
            <person name="Malik S.-B."/>
            <person name="Maier U.G."/>
            <person name="McRose D."/>
            <person name="Mock T."/>
            <person name="Neilson J.A."/>
            <person name="Onodera N.T."/>
            <person name="Poole A.M."/>
            <person name="Pritham E.J."/>
            <person name="Richards T.A."/>
            <person name="Rocap G."/>
            <person name="Roy S.W."/>
            <person name="Sarai C."/>
            <person name="Schaack S."/>
            <person name="Shirato S."/>
            <person name="Slamovits C.H."/>
            <person name="Spencer D.F."/>
            <person name="Suzuki S."/>
            <person name="Worden A.Z."/>
            <person name="Zauner S."/>
            <person name="Barry K."/>
            <person name="Bell C."/>
            <person name="Bharti A.K."/>
            <person name="Crow J.A."/>
            <person name="Grimwood J."/>
            <person name="Kramer R."/>
            <person name="Lindquist E."/>
            <person name="Lucas S."/>
            <person name="Salamov A."/>
            <person name="McFadden G.I."/>
            <person name="Lane C.E."/>
            <person name="Keeling P.J."/>
            <person name="Gray M.W."/>
            <person name="Grigoriev I.V."/>
            <person name="Archibald J.M."/>
        </authorList>
    </citation>
    <scope>NUCLEOTIDE SEQUENCE</scope>
    <source>
        <strain evidence="7">CCMP2712</strain>
    </source>
</reference>
<evidence type="ECO:0000256" key="1">
    <source>
        <dbReference type="ARBA" id="ARBA00022468"/>
    </source>
</evidence>
<dbReference type="EnsemblProtists" id="EKX32259">
    <property type="protein sequence ID" value="EKX32259"/>
    <property type="gene ID" value="GUITHDRAFT_148762"/>
</dbReference>
<dbReference type="Proteomes" id="UP000011087">
    <property type="component" value="Unassembled WGS sequence"/>
</dbReference>
<gene>
    <name evidence="5" type="ORF">GUITHDRAFT_148762</name>
</gene>
<dbReference type="Gene3D" id="3.80.10.10">
    <property type="entry name" value="Ribonuclease Inhibitor"/>
    <property type="match status" value="1"/>
</dbReference>
<keyword evidence="2" id="KW-0433">Leucine-rich repeat</keyword>
<dbReference type="KEGG" id="gtt:GUITHDRAFT_148762"/>
<dbReference type="InterPro" id="IPR001611">
    <property type="entry name" value="Leu-rich_rpt"/>
</dbReference>
<dbReference type="InterPro" id="IPR032675">
    <property type="entry name" value="LRR_dom_sf"/>
</dbReference>
<dbReference type="RefSeq" id="XP_005819239.1">
    <property type="nucleotide sequence ID" value="XM_005819182.1"/>
</dbReference>
<dbReference type="EMBL" id="JH993202">
    <property type="protein sequence ID" value="EKX32259.1"/>
    <property type="molecule type" value="Genomic_DNA"/>
</dbReference>
<evidence type="ECO:0000256" key="2">
    <source>
        <dbReference type="ARBA" id="ARBA00022614"/>
    </source>
</evidence>
<dbReference type="GO" id="GO:0048471">
    <property type="term" value="C:perinuclear region of cytoplasm"/>
    <property type="evidence" value="ECO:0007669"/>
    <property type="project" value="TreeGrafter"/>
</dbReference>
<dbReference type="OrthoDB" id="10067602at2759"/>
<proteinExistence type="predicted"/>
<dbReference type="GO" id="GO:0005634">
    <property type="term" value="C:nucleus"/>
    <property type="evidence" value="ECO:0007669"/>
    <property type="project" value="TreeGrafter"/>
</dbReference>
<evidence type="ECO:0000259" key="4">
    <source>
        <dbReference type="SMART" id="SM00394"/>
    </source>
</evidence>
<dbReference type="GO" id="GO:0005096">
    <property type="term" value="F:GTPase activator activity"/>
    <property type="evidence" value="ECO:0007669"/>
    <property type="project" value="UniProtKB-KW"/>
</dbReference>
<dbReference type="Pfam" id="PF13516">
    <property type="entry name" value="LRR_6"/>
    <property type="match status" value="2"/>
</dbReference>
<dbReference type="Pfam" id="PF02197">
    <property type="entry name" value="RIIa"/>
    <property type="match status" value="1"/>
</dbReference>
<dbReference type="PANTHER" id="PTHR24113:SF12">
    <property type="entry name" value="RAN GTPASE-ACTIVATING PROTEIN 1"/>
    <property type="match status" value="1"/>
</dbReference>
<name>L1I8P4_GUITC</name>
<keyword evidence="1" id="KW-0343">GTPase activation</keyword>
<dbReference type="GO" id="GO:0006913">
    <property type="term" value="P:nucleocytoplasmic transport"/>
    <property type="evidence" value="ECO:0007669"/>
    <property type="project" value="TreeGrafter"/>
</dbReference>
<dbReference type="Gene3D" id="1.20.890.10">
    <property type="entry name" value="cAMP-dependent protein kinase regulatory subunit, dimerization-anchoring domain"/>
    <property type="match status" value="1"/>
</dbReference>
<keyword evidence="7" id="KW-1185">Reference proteome</keyword>
<evidence type="ECO:0000313" key="6">
    <source>
        <dbReference type="EnsemblProtists" id="EKX32259"/>
    </source>
</evidence>
<dbReference type="PANTHER" id="PTHR24113">
    <property type="entry name" value="RAN GTPASE-ACTIVATING PROTEIN 1"/>
    <property type="match status" value="1"/>
</dbReference>
<dbReference type="InterPro" id="IPR027038">
    <property type="entry name" value="RanGap"/>
</dbReference>